<evidence type="ECO:0000313" key="1">
    <source>
        <dbReference type="EMBL" id="ORX51193.1"/>
    </source>
</evidence>
<gene>
    <name evidence="1" type="ORF">DM01DRAFT_1337254</name>
</gene>
<name>A0A1X2GD70_9FUNG</name>
<protein>
    <submittedName>
        <fullName evidence="1">Uncharacterized protein</fullName>
    </submittedName>
</protein>
<reference evidence="1 2" key="1">
    <citation type="submission" date="2016-07" db="EMBL/GenBank/DDBJ databases">
        <title>Pervasive Adenine N6-methylation of Active Genes in Fungi.</title>
        <authorList>
            <consortium name="DOE Joint Genome Institute"/>
            <person name="Mondo S.J."/>
            <person name="Dannebaum R.O."/>
            <person name="Kuo R.C."/>
            <person name="Labutti K."/>
            <person name="Haridas S."/>
            <person name="Kuo A."/>
            <person name="Salamov A."/>
            <person name="Ahrendt S.R."/>
            <person name="Lipzen A."/>
            <person name="Sullivan W."/>
            <person name="Andreopoulos W.B."/>
            <person name="Clum A."/>
            <person name="Lindquist E."/>
            <person name="Daum C."/>
            <person name="Ramamoorthy G.K."/>
            <person name="Gryganskyi A."/>
            <person name="Culley D."/>
            <person name="Magnuson J.K."/>
            <person name="James T.Y."/>
            <person name="O'Malley M.A."/>
            <person name="Stajich J.E."/>
            <person name="Spatafora J.W."/>
            <person name="Visel A."/>
            <person name="Grigoriev I.V."/>
        </authorList>
    </citation>
    <scope>NUCLEOTIDE SEQUENCE [LARGE SCALE GENOMIC DNA]</scope>
    <source>
        <strain evidence="1 2">NRRL 3301</strain>
    </source>
</reference>
<dbReference type="AlphaFoldDB" id="A0A1X2GD70"/>
<proteinExistence type="predicted"/>
<comment type="caution">
    <text evidence="1">The sequence shown here is derived from an EMBL/GenBank/DDBJ whole genome shotgun (WGS) entry which is preliminary data.</text>
</comment>
<dbReference type="SUPFAM" id="SSF75011">
    <property type="entry name" value="3-carboxy-cis,cis-mucoante lactonizing enzyme"/>
    <property type="match status" value="1"/>
</dbReference>
<dbReference type="InterPro" id="IPR015943">
    <property type="entry name" value="WD40/YVTN_repeat-like_dom_sf"/>
</dbReference>
<organism evidence="1 2">
    <name type="scientific">Hesseltinella vesiculosa</name>
    <dbReference type="NCBI Taxonomy" id="101127"/>
    <lineage>
        <taxon>Eukaryota</taxon>
        <taxon>Fungi</taxon>
        <taxon>Fungi incertae sedis</taxon>
        <taxon>Mucoromycota</taxon>
        <taxon>Mucoromycotina</taxon>
        <taxon>Mucoromycetes</taxon>
        <taxon>Mucorales</taxon>
        <taxon>Cunninghamellaceae</taxon>
        <taxon>Hesseltinella</taxon>
    </lineage>
</organism>
<dbReference type="EMBL" id="MCGT01000021">
    <property type="protein sequence ID" value="ORX51193.1"/>
    <property type="molecule type" value="Genomic_DNA"/>
</dbReference>
<sequence>MSNSVLVKAHIDDHGAIIDMAAFQINEPTSALHGLANSEAYPGMVWLTLQQDNLLVLIDPHVELIDAPPTVIKSLKVPAPGLGPHYVGEYGSDVWAGLKTSAMALRMNHEDPSNYTIYPGLPHPIFIAQHPVNHMFYTGEDDSSQIMKIDPWSNTTSQIGIPPSVGREVVGMVSGPTGVWFTLLGNATNSTGTIGRIDSNDQITWFRLTQPLGVDASLLHLSFDTNRNQTLWILGSSLLDSSALDMAIQVEFNAEFSKITSESYTVLPTQQCAAHRILVRDNHVMVTELATSKVASIFSE</sequence>
<evidence type="ECO:0000313" key="2">
    <source>
        <dbReference type="Proteomes" id="UP000242146"/>
    </source>
</evidence>
<dbReference type="OrthoDB" id="5588185at2759"/>
<accession>A0A1X2GD70</accession>
<keyword evidence="2" id="KW-1185">Reference proteome</keyword>
<dbReference type="Proteomes" id="UP000242146">
    <property type="component" value="Unassembled WGS sequence"/>
</dbReference>
<dbReference type="Gene3D" id="2.130.10.10">
    <property type="entry name" value="YVTN repeat-like/Quinoprotein amine dehydrogenase"/>
    <property type="match status" value="1"/>
</dbReference>